<evidence type="ECO:0000313" key="1">
    <source>
        <dbReference type="EMBL" id="GAH47536.1"/>
    </source>
</evidence>
<comment type="caution">
    <text evidence="1">The sequence shown here is derived from an EMBL/GenBank/DDBJ whole genome shotgun (WGS) entry which is preliminary data.</text>
</comment>
<name>X1FPF0_9ZZZZ</name>
<dbReference type="Gene3D" id="3.20.20.70">
    <property type="entry name" value="Aldolase class I"/>
    <property type="match status" value="1"/>
</dbReference>
<dbReference type="InterPro" id="IPR013785">
    <property type="entry name" value="Aldolase_TIM"/>
</dbReference>
<sequence>MSQLAQELEAVRNIVVGYVTFSGVAEPTLASNLGQAIELVKSVLGLPVAVLTNSSLMPKENVRYELGQTDVVVAKVDAPNEELFRQINRPKIKCTLNEIL</sequence>
<reference evidence="1" key="1">
    <citation type="journal article" date="2014" name="Front. Microbiol.">
        <title>High frequency of phylogenetically diverse reductive dehalogenase-homologous genes in deep subseafloor sedimentary metagenomes.</title>
        <authorList>
            <person name="Kawai M."/>
            <person name="Futagami T."/>
            <person name="Toyoda A."/>
            <person name="Takaki Y."/>
            <person name="Nishi S."/>
            <person name="Hori S."/>
            <person name="Arai W."/>
            <person name="Tsubouchi T."/>
            <person name="Morono Y."/>
            <person name="Uchiyama I."/>
            <person name="Ito T."/>
            <person name="Fujiyama A."/>
            <person name="Inagaki F."/>
            <person name="Takami H."/>
        </authorList>
    </citation>
    <scope>NUCLEOTIDE SEQUENCE</scope>
    <source>
        <strain evidence="1">Expedition CK06-06</strain>
    </source>
</reference>
<dbReference type="SUPFAM" id="SSF102114">
    <property type="entry name" value="Radical SAM enzymes"/>
    <property type="match status" value="1"/>
</dbReference>
<dbReference type="InterPro" id="IPR058240">
    <property type="entry name" value="rSAM_sf"/>
</dbReference>
<gene>
    <name evidence="1" type="ORF">S03H2_39024</name>
</gene>
<feature type="non-terminal residue" evidence="1">
    <location>
        <position position="100"/>
    </location>
</feature>
<dbReference type="EMBL" id="BARU01024095">
    <property type="protein sequence ID" value="GAH47536.1"/>
    <property type="molecule type" value="Genomic_DNA"/>
</dbReference>
<proteinExistence type="predicted"/>
<organism evidence="1">
    <name type="scientific">marine sediment metagenome</name>
    <dbReference type="NCBI Taxonomy" id="412755"/>
    <lineage>
        <taxon>unclassified sequences</taxon>
        <taxon>metagenomes</taxon>
        <taxon>ecological metagenomes</taxon>
    </lineage>
</organism>
<accession>X1FPF0</accession>
<protein>
    <submittedName>
        <fullName evidence="1">Uncharacterized protein</fullName>
    </submittedName>
</protein>
<dbReference type="AlphaFoldDB" id="X1FPF0"/>